<dbReference type="EMBL" id="UOFM01000362">
    <property type="protein sequence ID" value="VAW80587.1"/>
    <property type="molecule type" value="Genomic_DNA"/>
</dbReference>
<evidence type="ECO:0008006" key="2">
    <source>
        <dbReference type="Google" id="ProtNLM"/>
    </source>
</evidence>
<proteinExistence type="predicted"/>
<gene>
    <name evidence="1" type="ORF">MNBD_GAMMA14-1053</name>
</gene>
<name>A0A3B0YYY8_9ZZZZ</name>
<sequence>MHTSQDLTICTVSFNSGYWLDLNYSLAKRLNPHSGFTWLVAENSPKDSSLRIDSSDERFNSITGAEFKQRPYASASYHHGEGLNILINKVHTRYLLVLDPDFFIVRKNWINDIIEYINRHKIAILGTPWHPKRTSKIRYFPSAHCTFFDLEKVNKADLDFLPDYDNADTWLKGKKTNRSRTGSLLDKISFAKRRRIGTSRDTGWIIYDKLKNSSLKIESFQAVYHPKKRRLLDKLLPDRLSLIPKRKDYFRTSGSSTSHFDKMSDLGWEEFFWQSTLFGFHVRCYPKRSGEEIPIEDHYKKVKEVLVEVEESR</sequence>
<dbReference type="Gene3D" id="3.90.550.10">
    <property type="entry name" value="Spore Coat Polysaccharide Biosynthesis Protein SpsA, Chain A"/>
    <property type="match status" value="1"/>
</dbReference>
<dbReference type="AlphaFoldDB" id="A0A3B0YYY8"/>
<accession>A0A3B0YYY8</accession>
<protein>
    <recommendedName>
        <fullName evidence="2">Glycosyltransferase 2-like domain-containing protein</fullName>
    </recommendedName>
</protein>
<evidence type="ECO:0000313" key="1">
    <source>
        <dbReference type="EMBL" id="VAW80587.1"/>
    </source>
</evidence>
<reference evidence="1" key="1">
    <citation type="submission" date="2018-06" db="EMBL/GenBank/DDBJ databases">
        <authorList>
            <person name="Zhirakovskaya E."/>
        </authorList>
    </citation>
    <scope>NUCLEOTIDE SEQUENCE</scope>
</reference>
<dbReference type="SUPFAM" id="SSF53448">
    <property type="entry name" value="Nucleotide-diphospho-sugar transferases"/>
    <property type="match status" value="1"/>
</dbReference>
<organism evidence="1">
    <name type="scientific">hydrothermal vent metagenome</name>
    <dbReference type="NCBI Taxonomy" id="652676"/>
    <lineage>
        <taxon>unclassified sequences</taxon>
        <taxon>metagenomes</taxon>
        <taxon>ecological metagenomes</taxon>
    </lineage>
</organism>
<dbReference type="InterPro" id="IPR029044">
    <property type="entry name" value="Nucleotide-diphossugar_trans"/>
</dbReference>